<comment type="caution">
    <text evidence="3">The sequence shown here is derived from an EMBL/GenBank/DDBJ whole genome shotgun (WGS) entry which is preliminary data.</text>
</comment>
<evidence type="ECO:0000256" key="1">
    <source>
        <dbReference type="SAM" id="Phobius"/>
    </source>
</evidence>
<evidence type="ECO:0000313" key="4">
    <source>
        <dbReference type="Proteomes" id="UP000258309"/>
    </source>
</evidence>
<keyword evidence="1" id="KW-1133">Transmembrane helix</keyword>
<protein>
    <recommendedName>
        <fullName evidence="2">DUF6594 domain-containing protein</fullName>
    </recommendedName>
</protein>
<dbReference type="Proteomes" id="UP000258309">
    <property type="component" value="Unassembled WGS sequence"/>
</dbReference>
<feature type="non-terminal residue" evidence="3">
    <location>
        <position position="1"/>
    </location>
</feature>
<keyword evidence="1" id="KW-0812">Transmembrane</keyword>
<dbReference type="STRING" id="5539.A0A3E2GZR2"/>
<feature type="domain" description="DUF6594" evidence="2">
    <location>
        <begin position="72"/>
        <end position="114"/>
    </location>
</feature>
<dbReference type="OrthoDB" id="5342093at2759"/>
<evidence type="ECO:0000259" key="2">
    <source>
        <dbReference type="Pfam" id="PF20237"/>
    </source>
</evidence>
<keyword evidence="1" id="KW-0472">Membrane</keyword>
<keyword evidence="4" id="KW-1185">Reference proteome</keyword>
<dbReference type="AlphaFoldDB" id="A0A3E2GZR2"/>
<dbReference type="PANTHER" id="PTHR34502:SF3">
    <property type="entry name" value="DUF6594 DOMAIN-CONTAINING PROTEIN"/>
    <property type="match status" value="1"/>
</dbReference>
<dbReference type="PANTHER" id="PTHR34502">
    <property type="entry name" value="DUF6594 DOMAIN-CONTAINING PROTEIN-RELATED"/>
    <property type="match status" value="1"/>
</dbReference>
<dbReference type="InterPro" id="IPR046529">
    <property type="entry name" value="DUF6594"/>
</dbReference>
<feature type="non-terminal residue" evidence="3">
    <location>
        <position position="126"/>
    </location>
</feature>
<evidence type="ECO:0000313" key="3">
    <source>
        <dbReference type="EMBL" id="RFU26608.1"/>
    </source>
</evidence>
<dbReference type="Pfam" id="PF20237">
    <property type="entry name" value="DUF6594"/>
    <property type="match status" value="1"/>
</dbReference>
<sequence>RGQFVHYKKPLLQGDDDFIFNKEDLITLRPGRESAWLHATVEKILKLFPRPAINLCFVPREFIINNANANTSNAICMGILLVATLLFSAALALFTKAKRHELLGAAAAYCALLVVFIANLGLTNTS</sequence>
<feature type="transmembrane region" description="Helical" evidence="1">
    <location>
        <begin position="102"/>
        <end position="122"/>
    </location>
</feature>
<gene>
    <name evidence="3" type="ORF">B7463_g9724</name>
</gene>
<feature type="transmembrane region" description="Helical" evidence="1">
    <location>
        <begin position="72"/>
        <end position="95"/>
    </location>
</feature>
<dbReference type="EMBL" id="NCSJ02000252">
    <property type="protein sequence ID" value="RFU26608.1"/>
    <property type="molecule type" value="Genomic_DNA"/>
</dbReference>
<name>A0A3E2GZR2_SCYLI</name>
<organism evidence="3 4">
    <name type="scientific">Scytalidium lignicola</name>
    <name type="common">Hyphomycete</name>
    <dbReference type="NCBI Taxonomy" id="5539"/>
    <lineage>
        <taxon>Eukaryota</taxon>
        <taxon>Fungi</taxon>
        <taxon>Dikarya</taxon>
        <taxon>Ascomycota</taxon>
        <taxon>Pezizomycotina</taxon>
        <taxon>Leotiomycetes</taxon>
        <taxon>Leotiomycetes incertae sedis</taxon>
        <taxon>Scytalidium</taxon>
    </lineage>
</organism>
<accession>A0A3E2GZR2</accession>
<proteinExistence type="predicted"/>
<reference evidence="3 4" key="1">
    <citation type="submission" date="2018-05" db="EMBL/GenBank/DDBJ databases">
        <title>Draft genome sequence of Scytalidium lignicola DSM 105466, a ubiquitous saprotrophic fungus.</title>
        <authorList>
            <person name="Buettner E."/>
            <person name="Gebauer A.M."/>
            <person name="Hofrichter M."/>
            <person name="Liers C."/>
            <person name="Kellner H."/>
        </authorList>
    </citation>
    <scope>NUCLEOTIDE SEQUENCE [LARGE SCALE GENOMIC DNA]</scope>
    <source>
        <strain evidence="3 4">DSM 105466</strain>
    </source>
</reference>